<proteinExistence type="inferred from homology"/>
<name>A0AAW7X8M6_9GAMM</name>
<evidence type="ECO:0000313" key="7">
    <source>
        <dbReference type="EMBL" id="MDO6423166.1"/>
    </source>
</evidence>
<keyword evidence="5 6" id="KW-0949">S-adenosyl-L-methionine</keyword>
<keyword evidence="7" id="KW-0689">Ribosomal protein</keyword>
<dbReference type="PIRSF" id="PIRSF000401">
    <property type="entry name" value="RPL11_MTase"/>
    <property type="match status" value="1"/>
</dbReference>
<keyword evidence="4 6" id="KW-0808">Transferase</keyword>
<comment type="subcellular location">
    <subcellularLocation>
        <location evidence="6">Cytoplasm</location>
    </subcellularLocation>
</comment>
<evidence type="ECO:0000256" key="1">
    <source>
        <dbReference type="ARBA" id="ARBA00009741"/>
    </source>
</evidence>
<dbReference type="NCBIfam" id="TIGR00406">
    <property type="entry name" value="prmA"/>
    <property type="match status" value="1"/>
</dbReference>
<evidence type="ECO:0000313" key="8">
    <source>
        <dbReference type="Proteomes" id="UP001169760"/>
    </source>
</evidence>
<reference evidence="7" key="1">
    <citation type="submission" date="2023-07" db="EMBL/GenBank/DDBJ databases">
        <title>Genome content predicts the carbon catabolic preferences of heterotrophic bacteria.</title>
        <authorList>
            <person name="Gralka M."/>
        </authorList>
    </citation>
    <scope>NUCLEOTIDE SEQUENCE</scope>
    <source>
        <strain evidence="7">I3M17_2</strain>
    </source>
</reference>
<comment type="similarity">
    <text evidence="1 6">Belongs to the methyltransferase superfamily. PrmA family.</text>
</comment>
<accession>A0AAW7X8M6</accession>
<evidence type="ECO:0000256" key="6">
    <source>
        <dbReference type="HAMAP-Rule" id="MF_00735"/>
    </source>
</evidence>
<dbReference type="SUPFAM" id="SSF53335">
    <property type="entry name" value="S-adenosyl-L-methionine-dependent methyltransferases"/>
    <property type="match status" value="1"/>
</dbReference>
<comment type="caution">
    <text evidence="7">The sequence shown here is derived from an EMBL/GenBank/DDBJ whole genome shotgun (WGS) entry which is preliminary data.</text>
</comment>
<dbReference type="InterPro" id="IPR029063">
    <property type="entry name" value="SAM-dependent_MTases_sf"/>
</dbReference>
<feature type="binding site" evidence="6">
    <location>
        <position position="165"/>
    </location>
    <ligand>
        <name>S-adenosyl-L-methionine</name>
        <dbReference type="ChEBI" id="CHEBI:59789"/>
    </ligand>
</feature>
<evidence type="ECO:0000256" key="4">
    <source>
        <dbReference type="ARBA" id="ARBA00022679"/>
    </source>
</evidence>
<dbReference type="GO" id="GO:0005840">
    <property type="term" value="C:ribosome"/>
    <property type="evidence" value="ECO:0007669"/>
    <property type="project" value="UniProtKB-KW"/>
</dbReference>
<dbReference type="GO" id="GO:0016279">
    <property type="term" value="F:protein-lysine N-methyltransferase activity"/>
    <property type="evidence" value="ECO:0007669"/>
    <property type="project" value="TreeGrafter"/>
</dbReference>
<keyword evidence="3 6" id="KW-0489">Methyltransferase</keyword>
<dbReference type="HAMAP" id="MF_00735">
    <property type="entry name" value="Methyltr_PrmA"/>
    <property type="match status" value="1"/>
</dbReference>
<dbReference type="GO" id="GO:0032259">
    <property type="term" value="P:methylation"/>
    <property type="evidence" value="ECO:0007669"/>
    <property type="project" value="UniProtKB-KW"/>
</dbReference>
<dbReference type="Pfam" id="PF06325">
    <property type="entry name" value="PrmA"/>
    <property type="match status" value="1"/>
</dbReference>
<evidence type="ECO:0000256" key="3">
    <source>
        <dbReference type="ARBA" id="ARBA00022603"/>
    </source>
</evidence>
<keyword evidence="7" id="KW-0687">Ribonucleoprotein</keyword>
<dbReference type="Proteomes" id="UP001169760">
    <property type="component" value="Unassembled WGS sequence"/>
</dbReference>
<organism evidence="7 8">
    <name type="scientific">Saccharophagus degradans</name>
    <dbReference type="NCBI Taxonomy" id="86304"/>
    <lineage>
        <taxon>Bacteria</taxon>
        <taxon>Pseudomonadati</taxon>
        <taxon>Pseudomonadota</taxon>
        <taxon>Gammaproteobacteria</taxon>
        <taxon>Cellvibrionales</taxon>
        <taxon>Cellvibrionaceae</taxon>
        <taxon>Saccharophagus</taxon>
    </lineage>
</organism>
<dbReference type="GO" id="GO:0005829">
    <property type="term" value="C:cytosol"/>
    <property type="evidence" value="ECO:0007669"/>
    <property type="project" value="TreeGrafter"/>
</dbReference>
<evidence type="ECO:0000256" key="5">
    <source>
        <dbReference type="ARBA" id="ARBA00022691"/>
    </source>
</evidence>
<feature type="binding site" evidence="6">
    <location>
        <position position="144"/>
    </location>
    <ligand>
        <name>S-adenosyl-L-methionine</name>
        <dbReference type="ChEBI" id="CHEBI:59789"/>
    </ligand>
</feature>
<sequence length="292" mass="32017">MPWLQLRINVTPEQAPAVESAALAAGAQAVTLEDNADQPIFEPALGETPLWSDTRITALFEADISTDETWQKVQNHYGEELPHHHWHVLEDKDWEREWIKNYHPIQCGPHFWICPSWLSPPDPNAINLLLDPGLAFGTGTHPTTFMCLEWLAQQNVKNLELIDYGCGSGILGIAGLLMGANSAVGVDIDPQALLATQENAVRNGLAKEAFPVFMPQRAPKEPVDMVLANILAGPLVELAPTLIALVKSGGKICLSGVLGTQRTSIISAYEHAIEFTEVHEKDEWICLAGIKK</sequence>
<dbReference type="PANTHER" id="PTHR43648:SF1">
    <property type="entry name" value="ELECTRON TRANSFER FLAVOPROTEIN BETA SUBUNIT LYSINE METHYLTRANSFERASE"/>
    <property type="match status" value="1"/>
</dbReference>
<keyword evidence="2 6" id="KW-0963">Cytoplasm</keyword>
<dbReference type="CDD" id="cd02440">
    <property type="entry name" value="AdoMet_MTases"/>
    <property type="match status" value="1"/>
</dbReference>
<dbReference type="EC" id="2.1.1.-" evidence="6"/>
<feature type="binding site" evidence="6">
    <location>
        <position position="187"/>
    </location>
    <ligand>
        <name>S-adenosyl-L-methionine</name>
        <dbReference type="ChEBI" id="CHEBI:59789"/>
    </ligand>
</feature>
<dbReference type="PANTHER" id="PTHR43648">
    <property type="entry name" value="ELECTRON TRANSFER FLAVOPROTEIN BETA SUBUNIT LYSINE METHYLTRANSFERASE"/>
    <property type="match status" value="1"/>
</dbReference>
<feature type="binding site" evidence="6">
    <location>
        <position position="229"/>
    </location>
    <ligand>
        <name>S-adenosyl-L-methionine</name>
        <dbReference type="ChEBI" id="CHEBI:59789"/>
    </ligand>
</feature>
<dbReference type="EMBL" id="JAUOPB010000008">
    <property type="protein sequence ID" value="MDO6423166.1"/>
    <property type="molecule type" value="Genomic_DNA"/>
</dbReference>
<protein>
    <recommendedName>
        <fullName evidence="6">Ribosomal protein L11 methyltransferase</fullName>
        <shortName evidence="6">L11 Mtase</shortName>
        <ecNumber evidence="6">2.1.1.-</ecNumber>
    </recommendedName>
</protein>
<dbReference type="InterPro" id="IPR004498">
    <property type="entry name" value="Ribosomal_PrmA_MeTrfase"/>
</dbReference>
<dbReference type="InterPro" id="IPR050078">
    <property type="entry name" value="Ribosomal_L11_MeTrfase_PrmA"/>
</dbReference>
<gene>
    <name evidence="6 7" type="primary">prmA</name>
    <name evidence="7" type="ORF">Q4521_11835</name>
</gene>
<comment type="catalytic activity">
    <reaction evidence="6">
        <text>L-lysyl-[protein] + 3 S-adenosyl-L-methionine = N(6),N(6),N(6)-trimethyl-L-lysyl-[protein] + 3 S-adenosyl-L-homocysteine + 3 H(+)</text>
        <dbReference type="Rhea" id="RHEA:54192"/>
        <dbReference type="Rhea" id="RHEA-COMP:9752"/>
        <dbReference type="Rhea" id="RHEA-COMP:13826"/>
        <dbReference type="ChEBI" id="CHEBI:15378"/>
        <dbReference type="ChEBI" id="CHEBI:29969"/>
        <dbReference type="ChEBI" id="CHEBI:57856"/>
        <dbReference type="ChEBI" id="CHEBI:59789"/>
        <dbReference type="ChEBI" id="CHEBI:61961"/>
    </reaction>
</comment>
<dbReference type="AlphaFoldDB" id="A0AAW7X8M6"/>
<dbReference type="Gene3D" id="3.40.50.150">
    <property type="entry name" value="Vaccinia Virus protein VP39"/>
    <property type="match status" value="1"/>
</dbReference>
<dbReference type="RefSeq" id="WP_303492925.1">
    <property type="nucleotide sequence ID" value="NZ_JAUOPB010000008.1"/>
</dbReference>
<comment type="function">
    <text evidence="6">Methylates ribosomal protein L11.</text>
</comment>
<evidence type="ECO:0000256" key="2">
    <source>
        <dbReference type="ARBA" id="ARBA00022490"/>
    </source>
</evidence>